<evidence type="ECO:0000313" key="4">
    <source>
        <dbReference type="Proteomes" id="UP000596660"/>
    </source>
</evidence>
<evidence type="ECO:0000259" key="2">
    <source>
        <dbReference type="Pfam" id="PF05699"/>
    </source>
</evidence>
<dbReference type="Proteomes" id="UP000596660">
    <property type="component" value="Unplaced"/>
</dbReference>
<sequence>MGDLFESYVTSIPSSKKTPRESSSSSSSPSFPSNEIGEMEEVMNFAHYLTSKFQIEKGGDESERKNELEKYLSESCENDDPNFDILQWWKDRTKTYLILQLMAQDVLAIPVSTVTSESAFSTGGRVLDSFRTSFSTKWWRHLFVLKIGFRLLRILFLLKKIYLNWRIWKMV</sequence>
<accession>A0A803N8I2</accession>
<name>A0A803N8I2_CHEQI</name>
<dbReference type="GO" id="GO:0046983">
    <property type="term" value="F:protein dimerization activity"/>
    <property type="evidence" value="ECO:0007669"/>
    <property type="project" value="InterPro"/>
</dbReference>
<proteinExistence type="predicted"/>
<dbReference type="SUPFAM" id="SSF53098">
    <property type="entry name" value="Ribonuclease H-like"/>
    <property type="match status" value="1"/>
</dbReference>
<dbReference type="PANTHER" id="PTHR23272:SF184">
    <property type="entry name" value="OS03G0311250 PROTEIN"/>
    <property type="match status" value="1"/>
</dbReference>
<feature type="region of interest" description="Disordered" evidence="1">
    <location>
        <begin position="1"/>
        <end position="36"/>
    </location>
</feature>
<dbReference type="OMA" id="YLNWRIW"/>
<feature type="compositionally biased region" description="Low complexity" evidence="1">
    <location>
        <begin position="13"/>
        <end position="33"/>
    </location>
</feature>
<keyword evidence="4" id="KW-1185">Reference proteome</keyword>
<reference evidence="3" key="2">
    <citation type="submission" date="2021-03" db="UniProtKB">
        <authorList>
            <consortium name="EnsemblPlants"/>
        </authorList>
    </citation>
    <scope>IDENTIFICATION</scope>
</reference>
<evidence type="ECO:0000256" key="1">
    <source>
        <dbReference type="SAM" id="MobiDB-lite"/>
    </source>
</evidence>
<dbReference type="AlphaFoldDB" id="A0A803N8I2"/>
<feature type="domain" description="HAT C-terminal dimerisation" evidence="2">
    <location>
        <begin position="67"/>
        <end position="134"/>
    </location>
</feature>
<evidence type="ECO:0000313" key="3">
    <source>
        <dbReference type="EnsemblPlants" id="AUR62042165-RA:cds"/>
    </source>
</evidence>
<organism evidence="3 4">
    <name type="scientific">Chenopodium quinoa</name>
    <name type="common">Quinoa</name>
    <dbReference type="NCBI Taxonomy" id="63459"/>
    <lineage>
        <taxon>Eukaryota</taxon>
        <taxon>Viridiplantae</taxon>
        <taxon>Streptophyta</taxon>
        <taxon>Embryophyta</taxon>
        <taxon>Tracheophyta</taxon>
        <taxon>Spermatophyta</taxon>
        <taxon>Magnoliopsida</taxon>
        <taxon>eudicotyledons</taxon>
        <taxon>Gunneridae</taxon>
        <taxon>Pentapetalae</taxon>
        <taxon>Caryophyllales</taxon>
        <taxon>Chenopodiaceae</taxon>
        <taxon>Chenopodioideae</taxon>
        <taxon>Atripliceae</taxon>
        <taxon>Chenopodium</taxon>
    </lineage>
</organism>
<dbReference type="Gramene" id="AUR62042165-RA">
    <property type="protein sequence ID" value="AUR62042165-RA:cds"/>
    <property type="gene ID" value="AUR62042165"/>
</dbReference>
<dbReference type="InterPro" id="IPR012337">
    <property type="entry name" value="RNaseH-like_sf"/>
</dbReference>
<reference evidence="3" key="1">
    <citation type="journal article" date="2017" name="Nature">
        <title>The genome of Chenopodium quinoa.</title>
        <authorList>
            <person name="Jarvis D.E."/>
            <person name="Ho Y.S."/>
            <person name="Lightfoot D.J."/>
            <person name="Schmoeckel S.M."/>
            <person name="Li B."/>
            <person name="Borm T.J.A."/>
            <person name="Ohyanagi H."/>
            <person name="Mineta K."/>
            <person name="Michell C.T."/>
            <person name="Saber N."/>
            <person name="Kharbatia N.M."/>
            <person name="Rupper R.R."/>
            <person name="Sharp A.R."/>
            <person name="Dally N."/>
            <person name="Boughton B.A."/>
            <person name="Woo Y.H."/>
            <person name="Gao G."/>
            <person name="Schijlen E.G.W.M."/>
            <person name="Guo X."/>
            <person name="Momin A.A."/>
            <person name="Negrao S."/>
            <person name="Al-Babili S."/>
            <person name="Gehring C."/>
            <person name="Roessner U."/>
            <person name="Jung C."/>
            <person name="Murphy K."/>
            <person name="Arold S.T."/>
            <person name="Gojobori T."/>
            <person name="van der Linden C.G."/>
            <person name="van Loo E.N."/>
            <person name="Jellen E.N."/>
            <person name="Maughan P.J."/>
            <person name="Tester M."/>
        </authorList>
    </citation>
    <scope>NUCLEOTIDE SEQUENCE [LARGE SCALE GENOMIC DNA]</scope>
    <source>
        <strain evidence="3">cv. PI 614886</strain>
    </source>
</reference>
<dbReference type="Pfam" id="PF05699">
    <property type="entry name" value="Dimer_Tnp_hAT"/>
    <property type="match status" value="1"/>
</dbReference>
<protein>
    <recommendedName>
        <fullName evidence="2">HAT C-terminal dimerisation domain-containing protein</fullName>
    </recommendedName>
</protein>
<dbReference type="InterPro" id="IPR008906">
    <property type="entry name" value="HATC_C_dom"/>
</dbReference>
<dbReference type="PANTHER" id="PTHR23272">
    <property type="entry name" value="BED FINGER-RELATED"/>
    <property type="match status" value="1"/>
</dbReference>
<dbReference type="EnsemblPlants" id="AUR62042165-RA">
    <property type="protein sequence ID" value="AUR62042165-RA:cds"/>
    <property type="gene ID" value="AUR62042165"/>
</dbReference>